<name>A0A344PJ98_9RHOB</name>
<sequence>MIHERRPEAAIAVGPLLRLDGISRSFGQTKAVDGVSLEIAQGEFVTLLGDSGCGKTTLLRIVAGYVAPERGRVLLVDRDITALAPARRRMGFVFQSYALFPHLDVGANIAFALRLAGEPMSLRRSRTAELAEMLEIAHLLDRFPHELSGGQQQRVAMARALASSPQLLLLDEPMSALDARIRTRLRDELKALITRIGLTALYVTHDQEEALAMSDRICVMHSGRLEQVGTPAEIYHRPATRFVAEFVGLSNIIDGIADAGGFDAGGEIWPLPSNEARLGAATLVYRPEAIDLSAFRGGGDPRLVGRIERIALLGALQRLWVRTRAGRLVLVERPSVEVEWRAGMAVSLAPDPERGRLLAVAA</sequence>
<gene>
    <name evidence="5" type="ORF">DRW48_06920</name>
</gene>
<reference evidence="6" key="1">
    <citation type="submission" date="2018-07" db="EMBL/GenBank/DDBJ databases">
        <title>Genome sequencing of Paracoccus sp. SC2-6.</title>
        <authorList>
            <person name="Heo J."/>
            <person name="Kim S.-J."/>
            <person name="Kwon S.-W."/>
        </authorList>
    </citation>
    <scope>NUCLEOTIDE SEQUENCE [LARGE SCALE GENOMIC DNA]</scope>
    <source>
        <strain evidence="6">SC2-6</strain>
    </source>
</reference>
<dbReference type="Gene3D" id="3.40.50.300">
    <property type="entry name" value="P-loop containing nucleotide triphosphate hydrolases"/>
    <property type="match status" value="1"/>
</dbReference>
<evidence type="ECO:0000256" key="3">
    <source>
        <dbReference type="ARBA" id="ARBA00022840"/>
    </source>
</evidence>
<dbReference type="InterPro" id="IPR003439">
    <property type="entry name" value="ABC_transporter-like_ATP-bd"/>
</dbReference>
<organism evidence="5 6">
    <name type="scientific">Paracoccus suum</name>
    <dbReference type="NCBI Taxonomy" id="2259340"/>
    <lineage>
        <taxon>Bacteria</taxon>
        <taxon>Pseudomonadati</taxon>
        <taxon>Pseudomonadota</taxon>
        <taxon>Alphaproteobacteria</taxon>
        <taxon>Rhodobacterales</taxon>
        <taxon>Paracoccaceae</taxon>
        <taxon>Paracoccus</taxon>
    </lineage>
</organism>
<dbReference type="InterPro" id="IPR003593">
    <property type="entry name" value="AAA+_ATPase"/>
</dbReference>
<evidence type="ECO:0000256" key="2">
    <source>
        <dbReference type="ARBA" id="ARBA00022741"/>
    </source>
</evidence>
<dbReference type="GO" id="GO:0005524">
    <property type="term" value="F:ATP binding"/>
    <property type="evidence" value="ECO:0007669"/>
    <property type="project" value="UniProtKB-KW"/>
</dbReference>
<keyword evidence="3 5" id="KW-0067">ATP-binding</keyword>
<proteinExistence type="predicted"/>
<dbReference type="Proteomes" id="UP000252023">
    <property type="component" value="Chromosome"/>
</dbReference>
<dbReference type="KEGG" id="pars:DRW48_06920"/>
<keyword evidence="6" id="KW-1185">Reference proteome</keyword>
<dbReference type="Gene3D" id="2.40.50.100">
    <property type="match status" value="1"/>
</dbReference>
<accession>A0A344PJ98</accession>
<evidence type="ECO:0000313" key="6">
    <source>
        <dbReference type="Proteomes" id="UP000252023"/>
    </source>
</evidence>
<evidence type="ECO:0000259" key="4">
    <source>
        <dbReference type="PROSITE" id="PS50893"/>
    </source>
</evidence>
<dbReference type="InterPro" id="IPR027417">
    <property type="entry name" value="P-loop_NTPase"/>
</dbReference>
<dbReference type="PROSITE" id="PS50893">
    <property type="entry name" value="ABC_TRANSPORTER_2"/>
    <property type="match status" value="1"/>
</dbReference>
<protein>
    <submittedName>
        <fullName evidence="5">ABC transporter ATP-binding protein</fullName>
    </submittedName>
</protein>
<evidence type="ECO:0000313" key="5">
    <source>
        <dbReference type="EMBL" id="AXC49453.1"/>
    </source>
</evidence>
<dbReference type="PANTHER" id="PTHR42781:SF4">
    <property type="entry name" value="SPERMIDINE_PUTRESCINE IMPORT ATP-BINDING PROTEIN POTA"/>
    <property type="match status" value="1"/>
</dbReference>
<feature type="domain" description="ABC transporter" evidence="4">
    <location>
        <begin position="17"/>
        <end position="247"/>
    </location>
</feature>
<dbReference type="InterPro" id="IPR050093">
    <property type="entry name" value="ABC_SmlMolc_Importer"/>
</dbReference>
<dbReference type="GO" id="GO:0043190">
    <property type="term" value="C:ATP-binding cassette (ABC) transporter complex"/>
    <property type="evidence" value="ECO:0007669"/>
    <property type="project" value="InterPro"/>
</dbReference>
<evidence type="ECO:0000256" key="1">
    <source>
        <dbReference type="ARBA" id="ARBA00022448"/>
    </source>
</evidence>
<keyword evidence="1" id="KW-0813">Transport</keyword>
<keyword evidence="2" id="KW-0547">Nucleotide-binding</keyword>
<dbReference type="PANTHER" id="PTHR42781">
    <property type="entry name" value="SPERMIDINE/PUTRESCINE IMPORT ATP-BINDING PROTEIN POTA"/>
    <property type="match status" value="1"/>
</dbReference>
<dbReference type="GO" id="GO:0015697">
    <property type="term" value="P:quaternary ammonium group transport"/>
    <property type="evidence" value="ECO:0007669"/>
    <property type="project" value="UniProtKB-ARBA"/>
</dbReference>
<dbReference type="InterPro" id="IPR008995">
    <property type="entry name" value="Mo/tungstate-bd_C_term_dom"/>
</dbReference>
<dbReference type="InterPro" id="IPR017871">
    <property type="entry name" value="ABC_transporter-like_CS"/>
</dbReference>
<dbReference type="GO" id="GO:0022857">
    <property type="term" value="F:transmembrane transporter activity"/>
    <property type="evidence" value="ECO:0007669"/>
    <property type="project" value="InterPro"/>
</dbReference>
<dbReference type="SUPFAM" id="SSF52540">
    <property type="entry name" value="P-loop containing nucleoside triphosphate hydrolases"/>
    <property type="match status" value="1"/>
</dbReference>
<dbReference type="Pfam" id="PF00005">
    <property type="entry name" value="ABC_tran"/>
    <property type="match status" value="1"/>
</dbReference>
<dbReference type="Pfam" id="PF08402">
    <property type="entry name" value="TOBE_2"/>
    <property type="match status" value="1"/>
</dbReference>
<dbReference type="OrthoDB" id="9802264at2"/>
<dbReference type="RefSeq" id="WP_114075768.1">
    <property type="nucleotide sequence ID" value="NZ_CP030918.1"/>
</dbReference>
<dbReference type="InterPro" id="IPR013611">
    <property type="entry name" value="Transp-assoc_OB_typ2"/>
</dbReference>
<dbReference type="SMART" id="SM00382">
    <property type="entry name" value="AAA"/>
    <property type="match status" value="1"/>
</dbReference>
<dbReference type="AlphaFoldDB" id="A0A344PJ98"/>
<dbReference type="GO" id="GO:0016887">
    <property type="term" value="F:ATP hydrolysis activity"/>
    <property type="evidence" value="ECO:0007669"/>
    <property type="project" value="InterPro"/>
</dbReference>
<dbReference type="FunFam" id="3.40.50.300:FF:000425">
    <property type="entry name" value="Probable ABC transporter, ATP-binding subunit"/>
    <property type="match status" value="1"/>
</dbReference>
<dbReference type="EMBL" id="CP030918">
    <property type="protein sequence ID" value="AXC49453.1"/>
    <property type="molecule type" value="Genomic_DNA"/>
</dbReference>
<dbReference type="PROSITE" id="PS00211">
    <property type="entry name" value="ABC_TRANSPORTER_1"/>
    <property type="match status" value="1"/>
</dbReference>
<dbReference type="SUPFAM" id="SSF50331">
    <property type="entry name" value="MOP-like"/>
    <property type="match status" value="1"/>
</dbReference>